<feature type="chain" id="PRO_5046878859" evidence="1">
    <location>
        <begin position="24"/>
        <end position="281"/>
    </location>
</feature>
<feature type="signal peptide" evidence="1">
    <location>
        <begin position="1"/>
        <end position="23"/>
    </location>
</feature>
<organism evidence="3 4">
    <name type="scientific">Leptospira bouyouniensis</name>
    <dbReference type="NCBI Taxonomy" id="2484911"/>
    <lineage>
        <taxon>Bacteria</taxon>
        <taxon>Pseudomonadati</taxon>
        <taxon>Spirochaetota</taxon>
        <taxon>Spirochaetia</taxon>
        <taxon>Leptospirales</taxon>
        <taxon>Leptospiraceae</taxon>
        <taxon>Leptospira</taxon>
    </lineage>
</organism>
<dbReference type="InterPro" id="IPR023977">
    <property type="entry name" value="MbnP-like"/>
</dbReference>
<reference evidence="4" key="1">
    <citation type="journal article" date="2019" name="PLoS Negl. Trop. Dis.">
        <title>Revisiting the worldwide diversity of Leptospira species in the environment.</title>
        <authorList>
            <person name="Vincent A.T."/>
            <person name="Schiettekatte O."/>
            <person name="Bourhy P."/>
            <person name="Veyrier F.J."/>
            <person name="Picardeau M."/>
        </authorList>
    </citation>
    <scope>NUCLEOTIDE SEQUENCE [LARGE SCALE GENOMIC DNA]</scope>
    <source>
        <strain evidence="4">201800295</strain>
    </source>
</reference>
<accession>A0ABY2LC08</accession>
<dbReference type="InterPro" id="IPR046863">
    <property type="entry name" value="MbnP-like_dom"/>
</dbReference>
<evidence type="ECO:0000313" key="4">
    <source>
        <dbReference type="Proteomes" id="UP000297617"/>
    </source>
</evidence>
<dbReference type="RefSeq" id="WP_135753367.1">
    <property type="nucleotide sequence ID" value="NZ_RQFD01000003.1"/>
</dbReference>
<dbReference type="Proteomes" id="UP000297617">
    <property type="component" value="Unassembled WGS sequence"/>
</dbReference>
<keyword evidence="4" id="KW-1185">Reference proteome</keyword>
<evidence type="ECO:0000256" key="1">
    <source>
        <dbReference type="SAM" id="SignalP"/>
    </source>
</evidence>
<dbReference type="EMBL" id="RQFD01000003">
    <property type="protein sequence ID" value="TGK53016.1"/>
    <property type="molecule type" value="Genomic_DNA"/>
</dbReference>
<protein>
    <submittedName>
        <fullName evidence="3">Metallo-mystery pair system four-Cys motif protein</fullName>
    </submittedName>
</protein>
<feature type="domain" description="Copper-binding protein MbnP-like" evidence="2">
    <location>
        <begin position="41"/>
        <end position="233"/>
    </location>
</feature>
<name>A0ABY2LC08_9LEPT</name>
<dbReference type="NCBIfam" id="TIGR04052">
    <property type="entry name" value="MbnP_like_WxW"/>
    <property type="match status" value="1"/>
</dbReference>
<proteinExistence type="predicted"/>
<comment type="caution">
    <text evidence="3">The sequence shown here is derived from an EMBL/GenBank/DDBJ whole genome shotgun (WGS) entry which is preliminary data.</text>
</comment>
<gene>
    <name evidence="3" type="ORF">EHQ10_04545</name>
</gene>
<evidence type="ECO:0000259" key="2">
    <source>
        <dbReference type="Pfam" id="PF20243"/>
    </source>
</evidence>
<dbReference type="PROSITE" id="PS51257">
    <property type="entry name" value="PROKAR_LIPOPROTEIN"/>
    <property type="match status" value="1"/>
</dbReference>
<keyword evidence="1" id="KW-0732">Signal</keyword>
<dbReference type="Pfam" id="PF20243">
    <property type="entry name" value="MbnP"/>
    <property type="match status" value="1"/>
</dbReference>
<sequence length="281" mass="29920">MKLLQTIFTSLSLFALLSCGTGAESDDAQALALLALASAPQSVNLNFEALANGQNLTTGSNITANARTVQFRDFRLFVSEVKMVRADGTTADVTLTTDNVWQANGVALIDFETTQTTEKNLKVTGSAPAGAYTGIQYTVGVPESLNHLDRTTQVSPLNIGPMYWAWTSGYKHSKIEFSFDSGTTWTNLHVGSTNCTGAPNYGNCGKKYRASIQLNGSINPSNQTISLSVDQLIKDHTGGINTTCMPAQAGADCTPLIRAFGINETSGSVDSSISQRVFSLK</sequence>
<evidence type="ECO:0000313" key="3">
    <source>
        <dbReference type="EMBL" id="TGK53016.1"/>
    </source>
</evidence>